<feature type="chain" id="PRO_5045755034" evidence="4">
    <location>
        <begin position="16"/>
        <end position="477"/>
    </location>
</feature>
<dbReference type="Gene3D" id="3.20.190.20">
    <property type="match status" value="1"/>
</dbReference>
<dbReference type="InterPro" id="IPR046449">
    <property type="entry name" value="DEGP_PDZ_sf"/>
</dbReference>
<evidence type="ECO:0000256" key="2">
    <source>
        <dbReference type="ARBA" id="ARBA00022801"/>
    </source>
</evidence>
<dbReference type="PRINTS" id="PR00834">
    <property type="entry name" value="PROTEASES2C"/>
</dbReference>
<organism evidence="6 7">
    <name type="scientific">Candidatus Neptunichlamydia vexilliferae</name>
    <dbReference type="NCBI Taxonomy" id="1651774"/>
    <lineage>
        <taxon>Bacteria</taxon>
        <taxon>Pseudomonadati</taxon>
        <taxon>Chlamydiota</taxon>
        <taxon>Chlamydiia</taxon>
        <taxon>Parachlamydiales</taxon>
        <taxon>Simkaniaceae</taxon>
        <taxon>Candidatus Neptunichlamydia</taxon>
    </lineage>
</organism>
<protein>
    <submittedName>
        <fullName evidence="6">Protease Do-like 10, mitochondrial</fullName>
        <ecNumber evidence="6">3.4.21.-</ecNumber>
    </submittedName>
</protein>
<evidence type="ECO:0000259" key="5">
    <source>
        <dbReference type="Pfam" id="PF17815"/>
    </source>
</evidence>
<sequence length="477" mass="53646">MKVFFLMLISATLFASEAVDRSLVKIFTTVKEYDYEFPWQPPTTYQASGSGFIIEGNRIITNAHVIANASFIEVSSAGSWERFEATVKVVGHDCDLALLEVDDPTFFKGKQFLEFSDVLVEKEEEVQVHGFPMGGKGASATKGIVSRIEMMTYSHSRISLLISQIDAPINFGNSGGPVLSGGKVVGIVHQGWIDGQNIGYMIPIPIIRHFLEEVERENYEGFPEFSFQFQPMRSAAMRKYYGIDKDQGGLLITDIAVNHFLSGFLERGDILIEVDGYPIDRHGRIYFDDIGLTLPFRYAIRMKHYGDPLKVNVIRDGELCAFETVIDAAQKGGDLVTFEYDKPPTYYILGGFVFQPLVTNCISLDNINAALTFCNYAVTGKVTEDVDEVVILSHVLHDHANKGYQQFEKKIIDTVNGKKIRNLRDLIATLESSDAPYYHITTSDNMEMIIDREVANERHQKILNRYLIHSGRSSDLQ</sequence>
<keyword evidence="4" id="KW-0732">Signal</keyword>
<dbReference type="SUPFAM" id="SSF50494">
    <property type="entry name" value="Trypsin-like serine proteases"/>
    <property type="match status" value="1"/>
</dbReference>
<dbReference type="EMBL" id="JAAEJV010000028">
    <property type="protein sequence ID" value="MBF5059559.1"/>
    <property type="molecule type" value="Genomic_DNA"/>
</dbReference>
<dbReference type="RefSeq" id="WP_194847864.1">
    <property type="nucleotide sequence ID" value="NZ_JAAEJV010000028.1"/>
</dbReference>
<feature type="domain" description="Protease Do-like PDZ" evidence="5">
    <location>
        <begin position="339"/>
        <end position="475"/>
    </location>
</feature>
<dbReference type="GO" id="GO:0016787">
    <property type="term" value="F:hydrolase activity"/>
    <property type="evidence" value="ECO:0007669"/>
    <property type="project" value="UniProtKB-KW"/>
</dbReference>
<evidence type="ECO:0000313" key="6">
    <source>
        <dbReference type="EMBL" id="MBF5059559.1"/>
    </source>
</evidence>
<dbReference type="EC" id="3.4.21.-" evidence="6"/>
<gene>
    <name evidence="6" type="ORF">NEPTK9_001073</name>
</gene>
<dbReference type="InterPro" id="IPR036034">
    <property type="entry name" value="PDZ_sf"/>
</dbReference>
<accession>A0ABS0B034</accession>
<evidence type="ECO:0000256" key="4">
    <source>
        <dbReference type="SAM" id="SignalP"/>
    </source>
</evidence>
<feature type="signal peptide" evidence="4">
    <location>
        <begin position="1"/>
        <end position="15"/>
    </location>
</feature>
<reference evidence="6 7" key="1">
    <citation type="submission" date="2020-01" db="EMBL/GenBank/DDBJ databases">
        <title>Draft genome sequence of Cand. Neptunochlamydia vexilliferae K9.</title>
        <authorList>
            <person name="Schulz F."/>
            <person name="Koestlbacher S."/>
            <person name="Wascher F."/>
            <person name="Pizzetti I."/>
            <person name="Horn M."/>
        </authorList>
    </citation>
    <scope>NUCLEOTIDE SEQUENCE [LARGE SCALE GENOMIC DNA]</scope>
    <source>
        <strain evidence="6 7">K9</strain>
    </source>
</reference>
<dbReference type="InterPro" id="IPR041517">
    <property type="entry name" value="DEGP_PDZ"/>
</dbReference>
<dbReference type="Gene3D" id="2.30.42.10">
    <property type="match status" value="1"/>
</dbReference>
<dbReference type="Pfam" id="PF13365">
    <property type="entry name" value="Trypsin_2"/>
    <property type="match status" value="1"/>
</dbReference>
<dbReference type="PANTHER" id="PTHR45980:SF9">
    <property type="entry name" value="PROTEASE DO-LIKE 10, MITOCHONDRIAL-RELATED"/>
    <property type="match status" value="1"/>
</dbReference>
<dbReference type="PANTHER" id="PTHR45980">
    <property type="match status" value="1"/>
</dbReference>
<evidence type="ECO:0000313" key="7">
    <source>
        <dbReference type="Proteomes" id="UP001194714"/>
    </source>
</evidence>
<comment type="caution">
    <text evidence="6">The sequence shown here is derived from an EMBL/GenBank/DDBJ whole genome shotgun (WGS) entry which is preliminary data.</text>
</comment>
<dbReference type="Proteomes" id="UP001194714">
    <property type="component" value="Unassembled WGS sequence"/>
</dbReference>
<proteinExistence type="predicted"/>
<dbReference type="InterPro" id="IPR043504">
    <property type="entry name" value="Peptidase_S1_PA_chymotrypsin"/>
</dbReference>
<keyword evidence="3" id="KW-0720">Serine protease</keyword>
<name>A0ABS0B034_9BACT</name>
<keyword evidence="1" id="KW-0645">Protease</keyword>
<dbReference type="Gene3D" id="2.40.10.10">
    <property type="entry name" value="Trypsin-like serine proteases"/>
    <property type="match status" value="2"/>
</dbReference>
<dbReference type="Pfam" id="PF17815">
    <property type="entry name" value="PDZ_3"/>
    <property type="match status" value="1"/>
</dbReference>
<keyword evidence="2 6" id="KW-0378">Hydrolase</keyword>
<keyword evidence="7" id="KW-1185">Reference proteome</keyword>
<dbReference type="InterPro" id="IPR009003">
    <property type="entry name" value="Peptidase_S1_PA"/>
</dbReference>
<dbReference type="SUPFAM" id="SSF50156">
    <property type="entry name" value="PDZ domain-like"/>
    <property type="match status" value="1"/>
</dbReference>
<evidence type="ECO:0000256" key="3">
    <source>
        <dbReference type="ARBA" id="ARBA00022825"/>
    </source>
</evidence>
<dbReference type="InterPro" id="IPR001940">
    <property type="entry name" value="Peptidase_S1C"/>
</dbReference>
<evidence type="ECO:0000256" key="1">
    <source>
        <dbReference type="ARBA" id="ARBA00022670"/>
    </source>
</evidence>